<feature type="modified residue" description="1-thioglycine" evidence="5">
    <location>
        <position position="96"/>
    </location>
</feature>
<dbReference type="Gramene" id="CMJ177CT">
    <property type="protein sequence ID" value="CMJ177CT"/>
    <property type="gene ID" value="CMJ177C"/>
</dbReference>
<dbReference type="GO" id="GO:0032447">
    <property type="term" value="P:protein urmylation"/>
    <property type="evidence" value="ECO:0007669"/>
    <property type="project" value="UniProtKB-UniRule"/>
</dbReference>
<keyword evidence="4 5" id="KW-0833">Ubl conjugation pathway</keyword>
<evidence type="ECO:0000256" key="5">
    <source>
        <dbReference type="HAMAP-Rule" id="MF_03048"/>
    </source>
</evidence>
<evidence type="ECO:0000256" key="4">
    <source>
        <dbReference type="ARBA" id="ARBA00022786"/>
    </source>
</evidence>
<evidence type="ECO:0000256" key="3">
    <source>
        <dbReference type="ARBA" id="ARBA00022694"/>
    </source>
</evidence>
<dbReference type="eggNOG" id="KOG4146">
    <property type="taxonomic scope" value="Eukaryota"/>
</dbReference>
<gene>
    <name evidence="7" type="ORF">CYME_CMJ177C</name>
</gene>
<dbReference type="OrthoDB" id="10248987at2759"/>
<evidence type="ECO:0000313" key="7">
    <source>
        <dbReference type="EMBL" id="BAM80300.1"/>
    </source>
</evidence>
<comment type="similarity">
    <text evidence="5 6">Belongs to the URM1 family.</text>
</comment>
<dbReference type="GeneID" id="16994053"/>
<comment type="pathway">
    <text evidence="5 6">tRNA modification; 5-methoxycarbonylmethyl-2-thiouridine-tRNA biosynthesis.</text>
</comment>
<evidence type="ECO:0000256" key="6">
    <source>
        <dbReference type="RuleBase" id="RU361182"/>
    </source>
</evidence>
<dbReference type="KEGG" id="cme:CYME_CMJ177C"/>
<feature type="cross-link" description="Glycyl lysine isopeptide (Gly-Lys) (interchain with K-? in acceptor proteins)" evidence="5">
    <location>
        <position position="96"/>
    </location>
</feature>
<dbReference type="InterPro" id="IPR016155">
    <property type="entry name" value="Mopterin_synth/thiamin_S_b"/>
</dbReference>
<name>M1V599_CYAM1</name>
<dbReference type="Gene3D" id="3.10.20.30">
    <property type="match status" value="1"/>
</dbReference>
<comment type="function">
    <text evidence="5">Acts as a sulfur carrier required for 2-thiolation of mcm(5)S(2)U at tRNA wobble positions of cytosolic tRNA(Lys), tRNA(Glu) and tRNA(Gln). Serves as sulfur donor in tRNA 2-thiolation reaction by being thiocarboxylated (-COSH) at its C-terminus by the MOCS3/UBA4 homolog. The sulfur is then transferred to tRNA to form 2-thiolation of mcm(5)S(2)U. Also acts as a ubiquitin-like protein (UBL) that is covalently conjugated via an isopeptide bond to lysine residues of target proteins. The thiocarboxylated form serves as substrate for conjugation and oxidative stress specifically induces the formation of UBL-protein conjugates.</text>
</comment>
<dbReference type="SUPFAM" id="SSF54285">
    <property type="entry name" value="MoaD/ThiS"/>
    <property type="match status" value="1"/>
</dbReference>
<organism evidence="7 8">
    <name type="scientific">Cyanidioschyzon merolae (strain NIES-3377 / 10D)</name>
    <name type="common">Unicellular red alga</name>
    <dbReference type="NCBI Taxonomy" id="280699"/>
    <lineage>
        <taxon>Eukaryota</taxon>
        <taxon>Rhodophyta</taxon>
        <taxon>Bangiophyceae</taxon>
        <taxon>Cyanidiales</taxon>
        <taxon>Cyanidiaceae</taxon>
        <taxon>Cyanidioschyzon</taxon>
    </lineage>
</organism>
<comment type="PTM">
    <text evidence="5">C-terminal thiocarboxylation occurs in 2 steps, it is first acyl-adenylated (-COAMP) via the hesA/moeB/thiF part of the MOCS3/UBA4 homolog, then thiocarboxylated (-COSH) via the rhodanese domain of the MOCS3/UBA4 homolog.</text>
</comment>
<dbReference type="PIRSF" id="PIRSF037379">
    <property type="entry name" value="Ubiquitin-related_modifier_1"/>
    <property type="match status" value="1"/>
</dbReference>
<dbReference type="GO" id="GO:0002098">
    <property type="term" value="P:tRNA wobble uridine modification"/>
    <property type="evidence" value="ECO:0007669"/>
    <property type="project" value="UniProtKB-UniRule"/>
</dbReference>
<keyword evidence="3 5" id="KW-0819">tRNA processing</keyword>
<dbReference type="GO" id="GO:0034227">
    <property type="term" value="P:tRNA thio-modification"/>
    <property type="evidence" value="ECO:0007669"/>
    <property type="project" value="UniProtKB-UniRule"/>
</dbReference>
<reference evidence="7 8" key="1">
    <citation type="journal article" date="2004" name="Nature">
        <title>Genome sequence of the ultrasmall unicellular red alga Cyanidioschyzon merolae 10D.</title>
        <authorList>
            <person name="Matsuzaki M."/>
            <person name="Misumi O."/>
            <person name="Shin-i T."/>
            <person name="Maruyama S."/>
            <person name="Takahara M."/>
            <person name="Miyagishima S."/>
            <person name="Mori T."/>
            <person name="Nishida K."/>
            <person name="Yagisawa F."/>
            <person name="Nishida K."/>
            <person name="Yoshida Y."/>
            <person name="Nishimura Y."/>
            <person name="Nakao S."/>
            <person name="Kobayashi T."/>
            <person name="Momoyama Y."/>
            <person name="Higashiyama T."/>
            <person name="Minoda A."/>
            <person name="Sano M."/>
            <person name="Nomoto H."/>
            <person name="Oishi K."/>
            <person name="Hayashi H."/>
            <person name="Ohta F."/>
            <person name="Nishizaka S."/>
            <person name="Haga S."/>
            <person name="Miura S."/>
            <person name="Morishita T."/>
            <person name="Kabeya Y."/>
            <person name="Terasawa K."/>
            <person name="Suzuki Y."/>
            <person name="Ishii Y."/>
            <person name="Asakawa S."/>
            <person name="Takano H."/>
            <person name="Ohta N."/>
            <person name="Kuroiwa H."/>
            <person name="Tanaka K."/>
            <person name="Shimizu N."/>
            <person name="Sugano S."/>
            <person name="Sato N."/>
            <person name="Nozaki H."/>
            <person name="Ogasawara N."/>
            <person name="Kohara Y."/>
            <person name="Kuroiwa T."/>
        </authorList>
    </citation>
    <scope>NUCLEOTIDE SEQUENCE [LARGE SCALE GENOMIC DNA]</scope>
    <source>
        <strain evidence="7 8">10D</strain>
    </source>
</reference>
<dbReference type="GO" id="GO:0005829">
    <property type="term" value="C:cytosol"/>
    <property type="evidence" value="ECO:0007669"/>
    <property type="project" value="UniProtKB-UniRule"/>
</dbReference>
<dbReference type="HAMAP" id="MF_03048">
    <property type="entry name" value="Urm1"/>
    <property type="match status" value="1"/>
</dbReference>
<proteinExistence type="inferred from homology"/>
<evidence type="ECO:0000313" key="8">
    <source>
        <dbReference type="Proteomes" id="UP000007014"/>
    </source>
</evidence>
<keyword evidence="2 5" id="KW-1017">Isopeptide bond</keyword>
<dbReference type="Pfam" id="PF09138">
    <property type="entry name" value="Urm1"/>
    <property type="match status" value="1"/>
</dbReference>
<dbReference type="UniPathway" id="UPA00988"/>
<keyword evidence="1 5" id="KW-0963">Cytoplasm</keyword>
<evidence type="ECO:0000256" key="1">
    <source>
        <dbReference type="ARBA" id="ARBA00022490"/>
    </source>
</evidence>
<dbReference type="PANTHER" id="PTHR14986">
    <property type="entry name" value="RURM1 PROTEIN"/>
    <property type="match status" value="1"/>
</dbReference>
<sequence>MVLITLEFGGGLDAITSAKAKTVACDVPAKTVGELIRWIRRHQVRERHEFFASGDGVLRPGVLVLVNEVDWELEGKMEYVLREGDTIAFISTLHGG</sequence>
<dbReference type="HOGENOM" id="CLU_148208_0_1_1"/>
<dbReference type="InterPro" id="IPR012675">
    <property type="entry name" value="Beta-grasp_dom_sf"/>
</dbReference>
<evidence type="ECO:0000256" key="2">
    <source>
        <dbReference type="ARBA" id="ARBA00022499"/>
    </source>
</evidence>
<dbReference type="EMBL" id="AP006492">
    <property type="protein sequence ID" value="BAM80300.1"/>
    <property type="molecule type" value="Genomic_DNA"/>
</dbReference>
<keyword evidence="8" id="KW-1185">Reference proteome</keyword>
<dbReference type="RefSeq" id="XP_005534907.1">
    <property type="nucleotide sequence ID" value="XM_005534850.1"/>
</dbReference>
<dbReference type="InterPro" id="IPR015221">
    <property type="entry name" value="Urm1"/>
</dbReference>
<dbReference type="OMA" id="DYELQPN"/>
<comment type="subcellular location">
    <subcellularLocation>
        <location evidence="5 6">Cytoplasm</location>
    </subcellularLocation>
</comment>
<accession>M1V599</accession>
<reference evidence="7 8" key="2">
    <citation type="journal article" date="2007" name="BMC Biol.">
        <title>A 100%-complete sequence reveals unusually simple genomic features in the hot-spring red alga Cyanidioschyzon merolae.</title>
        <authorList>
            <person name="Nozaki H."/>
            <person name="Takano H."/>
            <person name="Misumi O."/>
            <person name="Terasawa K."/>
            <person name="Matsuzaki M."/>
            <person name="Maruyama S."/>
            <person name="Nishida K."/>
            <person name="Yagisawa F."/>
            <person name="Yoshida Y."/>
            <person name="Fujiwara T."/>
            <person name="Takio S."/>
            <person name="Tamura K."/>
            <person name="Chung S.J."/>
            <person name="Nakamura S."/>
            <person name="Kuroiwa H."/>
            <person name="Tanaka K."/>
            <person name="Sato N."/>
            <person name="Kuroiwa T."/>
        </authorList>
    </citation>
    <scope>NUCLEOTIDE SEQUENCE [LARGE SCALE GENOMIC DNA]</scope>
    <source>
        <strain evidence="7 8">10D</strain>
    </source>
</reference>
<dbReference type="STRING" id="280699.M1V599"/>
<dbReference type="AlphaFoldDB" id="M1V599"/>
<protein>
    <recommendedName>
        <fullName evidence="5">Ubiquitin-related modifier 1 homolog</fullName>
    </recommendedName>
</protein>
<dbReference type="CDD" id="cd01764">
    <property type="entry name" value="Ubl_Urm1"/>
    <property type="match status" value="1"/>
</dbReference>
<dbReference type="Proteomes" id="UP000007014">
    <property type="component" value="Chromosome 10"/>
</dbReference>